<keyword evidence="9 10" id="KW-0234">DNA repair</keyword>
<keyword evidence="7 10" id="KW-0227">DNA damage</keyword>
<dbReference type="InterPro" id="IPR036895">
    <property type="entry name" value="Uracil-DNA_glycosylase-like_sf"/>
</dbReference>
<comment type="caution">
    <text evidence="14">The sequence shown here is derived from an EMBL/GenBank/DDBJ whole genome shotgun (WGS) entry which is preliminary data.</text>
</comment>
<evidence type="ECO:0000256" key="5">
    <source>
        <dbReference type="ARBA" id="ARBA00012030"/>
    </source>
</evidence>
<evidence type="ECO:0000256" key="1">
    <source>
        <dbReference type="ARBA" id="ARBA00001400"/>
    </source>
</evidence>
<dbReference type="CDD" id="cd10027">
    <property type="entry name" value="UDG-F1-like"/>
    <property type="match status" value="1"/>
</dbReference>
<dbReference type="SMART" id="SM00986">
    <property type="entry name" value="UDG"/>
    <property type="match status" value="1"/>
</dbReference>
<keyword evidence="8 10" id="KW-0378">Hydrolase</keyword>
<evidence type="ECO:0000256" key="3">
    <source>
        <dbReference type="ARBA" id="ARBA00004496"/>
    </source>
</evidence>
<comment type="similarity">
    <text evidence="4 10 12">Belongs to the uracil-DNA glycosylase (UDG) superfamily. UNG family.</text>
</comment>
<sequence>MGELAHAPILRARHPRQRNIRTLPTPVRRLPWGCVSVFENLVDPLDPGWERALAPAEPQFAAVAEKLKRRRAQGEQILPAPENVLRAFRQPFDEVKVLVIGQDPYPTPGHPIGMSFAVAADVRPLPRSLGNIFKELQSDLGIAPSLHGDLTHWAQQGVLMLNRVLTVQAGEPASHRGIGWEAVTETAVRALAESGKPLVSILWGVQARQLQPILNAGSHTEVIVSPHPSPLSASRGFFGSRPFSRTNEALQRLGADPIDWTLPPAG</sequence>
<organism evidence="14 15">
    <name type="scientific">Nesterenkonia salmonea</name>
    <dbReference type="NCBI Taxonomy" id="1804987"/>
    <lineage>
        <taxon>Bacteria</taxon>
        <taxon>Bacillati</taxon>
        <taxon>Actinomycetota</taxon>
        <taxon>Actinomycetes</taxon>
        <taxon>Micrococcales</taxon>
        <taxon>Micrococcaceae</taxon>
        <taxon>Nesterenkonia</taxon>
    </lineage>
</organism>
<evidence type="ECO:0000256" key="4">
    <source>
        <dbReference type="ARBA" id="ARBA00008184"/>
    </source>
</evidence>
<dbReference type="NCBIfam" id="NF003588">
    <property type="entry name" value="PRK05254.1-1"/>
    <property type="match status" value="1"/>
</dbReference>
<gene>
    <name evidence="10" type="primary">ung</name>
    <name evidence="14" type="ORF">FEF26_05670</name>
</gene>
<dbReference type="HAMAP" id="MF_00148">
    <property type="entry name" value="UDG"/>
    <property type="match status" value="1"/>
</dbReference>
<dbReference type="PANTHER" id="PTHR11264:SF0">
    <property type="entry name" value="URACIL-DNA GLYCOSYLASE"/>
    <property type="match status" value="1"/>
</dbReference>
<evidence type="ECO:0000256" key="10">
    <source>
        <dbReference type="HAMAP-Rule" id="MF_00148"/>
    </source>
</evidence>
<evidence type="ECO:0000256" key="2">
    <source>
        <dbReference type="ARBA" id="ARBA00002631"/>
    </source>
</evidence>
<dbReference type="InterPro" id="IPR002043">
    <property type="entry name" value="UDG_fam1"/>
</dbReference>
<reference evidence="14 15" key="1">
    <citation type="submission" date="2019-05" db="EMBL/GenBank/DDBJ databases">
        <title>Nesterenkonia sp. GY074 isolated from the Southern Atlantic Ocean.</title>
        <authorList>
            <person name="Zhang G."/>
        </authorList>
    </citation>
    <scope>NUCLEOTIDE SEQUENCE [LARGE SCALE GENOMIC DNA]</scope>
    <source>
        <strain evidence="14 15">GY074</strain>
    </source>
</reference>
<protein>
    <recommendedName>
        <fullName evidence="5 10">Uracil-DNA glycosylase</fullName>
        <shortName evidence="10">UDG</shortName>
        <ecNumber evidence="5 10">3.2.2.27</ecNumber>
    </recommendedName>
</protein>
<proteinExistence type="inferred from homology"/>
<evidence type="ECO:0000313" key="14">
    <source>
        <dbReference type="EMBL" id="TLP98280.1"/>
    </source>
</evidence>
<dbReference type="InterPro" id="IPR005122">
    <property type="entry name" value="Uracil-DNA_glycosylase-like"/>
</dbReference>
<dbReference type="FunFam" id="3.40.470.10:FF:000006">
    <property type="entry name" value="Uracil-DNA glycosylase"/>
    <property type="match status" value="1"/>
</dbReference>
<keyword evidence="14" id="KW-0326">Glycosidase</keyword>
<dbReference type="PROSITE" id="PS00130">
    <property type="entry name" value="U_DNA_GLYCOSYLASE"/>
    <property type="match status" value="1"/>
</dbReference>
<dbReference type="EC" id="3.2.2.27" evidence="5 10"/>
<evidence type="ECO:0000313" key="15">
    <source>
        <dbReference type="Proteomes" id="UP000310458"/>
    </source>
</evidence>
<dbReference type="Gene3D" id="3.40.470.10">
    <property type="entry name" value="Uracil-DNA glycosylase-like domain"/>
    <property type="match status" value="1"/>
</dbReference>
<dbReference type="SMART" id="SM00987">
    <property type="entry name" value="UreE_C"/>
    <property type="match status" value="1"/>
</dbReference>
<comment type="subcellular location">
    <subcellularLocation>
        <location evidence="3 10">Cytoplasm</location>
    </subcellularLocation>
</comment>
<dbReference type="NCBIfam" id="TIGR00628">
    <property type="entry name" value="ung"/>
    <property type="match status" value="1"/>
</dbReference>
<evidence type="ECO:0000256" key="7">
    <source>
        <dbReference type="ARBA" id="ARBA00022763"/>
    </source>
</evidence>
<evidence type="ECO:0000256" key="6">
    <source>
        <dbReference type="ARBA" id="ARBA00022490"/>
    </source>
</evidence>
<dbReference type="EMBL" id="VAVZ01000011">
    <property type="protein sequence ID" value="TLP98280.1"/>
    <property type="molecule type" value="Genomic_DNA"/>
</dbReference>
<evidence type="ECO:0000256" key="9">
    <source>
        <dbReference type="ARBA" id="ARBA00023204"/>
    </source>
</evidence>
<keyword evidence="15" id="KW-1185">Reference proteome</keyword>
<dbReference type="GO" id="GO:0097510">
    <property type="term" value="P:base-excision repair, AP site formation via deaminated base removal"/>
    <property type="evidence" value="ECO:0007669"/>
    <property type="project" value="TreeGrafter"/>
</dbReference>
<comment type="catalytic activity">
    <reaction evidence="1 10 12">
        <text>Hydrolyzes single-stranded DNA or mismatched double-stranded DNA and polynucleotides, releasing free uracil.</text>
        <dbReference type="EC" id="3.2.2.27"/>
    </reaction>
</comment>
<name>A0A5R9BEB4_9MICC</name>
<dbReference type="OrthoDB" id="9804372at2"/>
<comment type="function">
    <text evidence="2 10 12">Excises uracil residues from the DNA which can arise as a result of misincorporation of dUMP residues by DNA polymerase or due to deamination of cytosine.</text>
</comment>
<dbReference type="Pfam" id="PF03167">
    <property type="entry name" value="UDG"/>
    <property type="match status" value="1"/>
</dbReference>
<dbReference type="SUPFAM" id="SSF52141">
    <property type="entry name" value="Uracil-DNA glycosylase-like"/>
    <property type="match status" value="1"/>
</dbReference>
<dbReference type="NCBIfam" id="NF003592">
    <property type="entry name" value="PRK05254.1-5"/>
    <property type="match status" value="1"/>
</dbReference>
<evidence type="ECO:0000256" key="8">
    <source>
        <dbReference type="ARBA" id="ARBA00022801"/>
    </source>
</evidence>
<dbReference type="NCBIfam" id="NF003589">
    <property type="entry name" value="PRK05254.1-2"/>
    <property type="match status" value="1"/>
</dbReference>
<accession>A0A5R9BEB4</accession>
<feature type="active site" description="Proton acceptor" evidence="10 11">
    <location>
        <position position="103"/>
    </location>
</feature>
<dbReference type="AlphaFoldDB" id="A0A5R9BEB4"/>
<feature type="domain" description="Uracil-DNA glycosylase-like" evidence="13">
    <location>
        <begin position="88"/>
        <end position="250"/>
    </location>
</feature>
<evidence type="ECO:0000259" key="13">
    <source>
        <dbReference type="SMART" id="SM00986"/>
    </source>
</evidence>
<dbReference type="GO" id="GO:0005737">
    <property type="term" value="C:cytoplasm"/>
    <property type="evidence" value="ECO:0007669"/>
    <property type="project" value="UniProtKB-SubCell"/>
</dbReference>
<dbReference type="Proteomes" id="UP000310458">
    <property type="component" value="Unassembled WGS sequence"/>
</dbReference>
<evidence type="ECO:0000256" key="12">
    <source>
        <dbReference type="RuleBase" id="RU003780"/>
    </source>
</evidence>
<dbReference type="GO" id="GO:0004844">
    <property type="term" value="F:uracil DNA N-glycosylase activity"/>
    <property type="evidence" value="ECO:0007669"/>
    <property type="project" value="UniProtKB-UniRule"/>
</dbReference>
<evidence type="ECO:0000256" key="11">
    <source>
        <dbReference type="PROSITE-ProRule" id="PRU10072"/>
    </source>
</evidence>
<dbReference type="PANTHER" id="PTHR11264">
    <property type="entry name" value="URACIL-DNA GLYCOSYLASE"/>
    <property type="match status" value="1"/>
</dbReference>
<dbReference type="InterPro" id="IPR018085">
    <property type="entry name" value="Ura-DNA_Glyclase_AS"/>
</dbReference>
<keyword evidence="6 10" id="KW-0963">Cytoplasm</keyword>